<protein>
    <recommendedName>
        <fullName evidence="1">4Fe4S-binding SPASM domain-containing protein</fullName>
    </recommendedName>
</protein>
<proteinExistence type="predicted"/>
<dbReference type="AlphaFoldDB" id="A0A2N3PJ23"/>
<dbReference type="EMBL" id="MBPK01000032">
    <property type="protein sequence ID" value="PKT81049.1"/>
    <property type="molecule type" value="Genomic_DNA"/>
</dbReference>
<dbReference type="Proteomes" id="UP000233350">
    <property type="component" value="Unassembled WGS sequence"/>
</dbReference>
<dbReference type="InterPro" id="IPR013785">
    <property type="entry name" value="Aldolase_TIM"/>
</dbReference>
<gene>
    <name evidence="2" type="ORF">BCM31_04495</name>
</gene>
<evidence type="ECO:0000259" key="1">
    <source>
        <dbReference type="Pfam" id="PF13186"/>
    </source>
</evidence>
<evidence type="ECO:0000313" key="3">
    <source>
        <dbReference type="Proteomes" id="UP000233350"/>
    </source>
</evidence>
<dbReference type="Gene3D" id="3.20.20.70">
    <property type="entry name" value="Aldolase class I"/>
    <property type="match status" value="1"/>
</dbReference>
<sequence length="71" mass="8402">MGNVYRNSLEEIWGGIRYKNLRKENLLKEFLEFNPCQGCSSRKLVSSAKEQSNKIDIGVRRMFIFDKDEDR</sequence>
<dbReference type="CDD" id="cd21109">
    <property type="entry name" value="SPASM"/>
    <property type="match status" value="1"/>
</dbReference>
<feature type="domain" description="4Fe4S-binding SPASM" evidence="1">
    <location>
        <begin position="1"/>
        <end position="39"/>
    </location>
</feature>
<reference evidence="2 3" key="1">
    <citation type="submission" date="2016-07" db="EMBL/GenBank/DDBJ databases">
        <title>Detection of Helicobacter winghamensis from caecal content of red fox (Vulpes vulpes).</title>
        <authorList>
            <person name="Zanoni R.G."/>
            <person name="Florio D."/>
            <person name="Caffara M."/>
            <person name="Renzi M."/>
            <person name="Parisi A."/>
            <person name="Pasquali F."/>
            <person name="Manfreda G."/>
        </authorList>
    </citation>
    <scope>NUCLEOTIDE SEQUENCE [LARGE SCALE GENOMIC DNA]</scope>
    <source>
        <strain evidence="2 3">295_13</strain>
    </source>
</reference>
<organism evidence="2 3">
    <name type="scientific">Helicobacter winghamensis</name>
    <dbReference type="NCBI Taxonomy" id="157268"/>
    <lineage>
        <taxon>Bacteria</taxon>
        <taxon>Pseudomonadati</taxon>
        <taxon>Campylobacterota</taxon>
        <taxon>Epsilonproteobacteria</taxon>
        <taxon>Campylobacterales</taxon>
        <taxon>Helicobacteraceae</taxon>
        <taxon>Helicobacter</taxon>
    </lineage>
</organism>
<dbReference type="RefSeq" id="WP_040498254.1">
    <property type="nucleotide sequence ID" value="NZ_CABKOI010000021.1"/>
</dbReference>
<name>A0A2N3PJ23_9HELI</name>
<dbReference type="Pfam" id="PF13186">
    <property type="entry name" value="SPASM"/>
    <property type="match status" value="1"/>
</dbReference>
<comment type="caution">
    <text evidence="2">The sequence shown here is derived from an EMBL/GenBank/DDBJ whole genome shotgun (WGS) entry which is preliminary data.</text>
</comment>
<evidence type="ECO:0000313" key="2">
    <source>
        <dbReference type="EMBL" id="PKT81049.1"/>
    </source>
</evidence>
<accession>A0A2N3PJ23</accession>
<keyword evidence="3" id="KW-1185">Reference proteome</keyword>
<dbReference type="InterPro" id="IPR023885">
    <property type="entry name" value="4Fe4S-binding_SPASM_dom"/>
</dbReference>